<dbReference type="Pfam" id="PF00850">
    <property type="entry name" value="Hist_deacetyl"/>
    <property type="match status" value="1"/>
</dbReference>
<name>A0ABP8EL48_9MICO</name>
<dbReference type="PANTHER" id="PTHR10625:SF10">
    <property type="entry name" value="HISTONE DEACETYLASE HDAC1"/>
    <property type="match status" value="1"/>
</dbReference>
<evidence type="ECO:0000313" key="7">
    <source>
        <dbReference type="Proteomes" id="UP001501586"/>
    </source>
</evidence>
<dbReference type="Gene3D" id="3.40.800.20">
    <property type="entry name" value="Histone deacetylase domain"/>
    <property type="match status" value="1"/>
</dbReference>
<feature type="domain" description="Histone deacetylase" evidence="5">
    <location>
        <begin position="25"/>
        <end position="324"/>
    </location>
</feature>
<dbReference type="InterPro" id="IPR003085">
    <property type="entry name" value="AcuC"/>
</dbReference>
<dbReference type="InterPro" id="IPR000286">
    <property type="entry name" value="HDACs"/>
</dbReference>
<dbReference type="SUPFAM" id="SSF52768">
    <property type="entry name" value="Arginase/deacetylase"/>
    <property type="match status" value="1"/>
</dbReference>
<keyword evidence="4" id="KW-0006">Acetoin catabolism</keyword>
<dbReference type="PANTHER" id="PTHR10625">
    <property type="entry name" value="HISTONE DEACETYLASE HDAC1-RELATED"/>
    <property type="match status" value="1"/>
</dbReference>
<comment type="similarity">
    <text evidence="2">Belongs to the histone deacetylase family.</text>
</comment>
<evidence type="ECO:0000313" key="6">
    <source>
        <dbReference type="EMBL" id="GAA4284705.1"/>
    </source>
</evidence>
<keyword evidence="7" id="KW-1185">Reference proteome</keyword>
<dbReference type="InterPro" id="IPR023696">
    <property type="entry name" value="Ureohydrolase_dom_sf"/>
</dbReference>
<dbReference type="CDD" id="cd09994">
    <property type="entry name" value="HDAC_AcuC_like"/>
    <property type="match status" value="1"/>
</dbReference>
<reference evidence="7" key="1">
    <citation type="journal article" date="2019" name="Int. J. Syst. Evol. Microbiol.">
        <title>The Global Catalogue of Microorganisms (GCM) 10K type strain sequencing project: providing services to taxonomists for standard genome sequencing and annotation.</title>
        <authorList>
            <consortium name="The Broad Institute Genomics Platform"/>
            <consortium name="The Broad Institute Genome Sequencing Center for Infectious Disease"/>
            <person name="Wu L."/>
            <person name="Ma J."/>
        </authorList>
    </citation>
    <scope>NUCLEOTIDE SEQUENCE [LARGE SCALE GENOMIC DNA]</scope>
    <source>
        <strain evidence="7">JCM 17458</strain>
    </source>
</reference>
<proteinExistence type="inferred from homology"/>
<dbReference type="InterPro" id="IPR023801">
    <property type="entry name" value="His_deacetylse_dom"/>
</dbReference>
<comment type="pathway">
    <text evidence="1">Ketone degradation; acetoin degradation.</text>
</comment>
<evidence type="ECO:0000256" key="1">
    <source>
        <dbReference type="ARBA" id="ARBA00005101"/>
    </source>
</evidence>
<evidence type="ECO:0000259" key="5">
    <source>
        <dbReference type="Pfam" id="PF00850"/>
    </source>
</evidence>
<protein>
    <recommendedName>
        <fullName evidence="3">Acetoin utilization protein AcuC</fullName>
    </recommendedName>
</protein>
<sequence length="400" mass="44106">MSRRETDVFVVWDESFTEYNFGPNHPMNPLRLDLTAKLASDFGLFDHPRVQIGEAPRVDEDELAVLHKPEFIAAVKAAESTEELDEKTVSTYGVGTEDVPRFEKIHEASGRIFQGSVEAARAISSKRFERAVNFCGGMHHAMPGRASGFCVYNDVAGAIRHFLDNGYERVVYIDLDAHHGDGTENFFWDDPRVLTISIHENGRFLFPGTGFANDIGGMSAAASAINIALPPRAGDPEWLRAIDAVVPPVLREFGPQVIVSQHGCDGHRLDPLTHLRLSVDAMRVAAEWVRDLADEFAEGRWLATGGGGYALVDVVPRAWVNLVAIAAGADIAPGAEVPERWRDYVQAKAGLTAPMLMTDGHDGTFDSWKNGFDPESDLDRTVMATRKNIFPFYGLDAYYD</sequence>
<dbReference type="InterPro" id="IPR037138">
    <property type="entry name" value="His_deacetylse_dom_sf"/>
</dbReference>
<evidence type="ECO:0000256" key="3">
    <source>
        <dbReference type="ARBA" id="ARBA00020218"/>
    </source>
</evidence>
<organism evidence="6 7">
    <name type="scientific">Brevibacterium daeguense</name>
    <dbReference type="NCBI Taxonomy" id="909936"/>
    <lineage>
        <taxon>Bacteria</taxon>
        <taxon>Bacillati</taxon>
        <taxon>Actinomycetota</taxon>
        <taxon>Actinomycetes</taxon>
        <taxon>Micrococcales</taxon>
        <taxon>Brevibacteriaceae</taxon>
        <taxon>Brevibacterium</taxon>
    </lineage>
</organism>
<dbReference type="Proteomes" id="UP001501586">
    <property type="component" value="Unassembled WGS sequence"/>
</dbReference>
<comment type="caution">
    <text evidence="6">The sequence shown here is derived from an EMBL/GenBank/DDBJ whole genome shotgun (WGS) entry which is preliminary data.</text>
</comment>
<dbReference type="RefSeq" id="WP_236862686.1">
    <property type="nucleotide sequence ID" value="NZ_BAABAZ010000006.1"/>
</dbReference>
<accession>A0ABP8EL48</accession>
<evidence type="ECO:0000256" key="4">
    <source>
        <dbReference type="ARBA" id="ARBA00022627"/>
    </source>
</evidence>
<dbReference type="PRINTS" id="PR01270">
    <property type="entry name" value="HDASUPER"/>
</dbReference>
<dbReference type="EMBL" id="BAABAZ010000006">
    <property type="protein sequence ID" value="GAA4284705.1"/>
    <property type="molecule type" value="Genomic_DNA"/>
</dbReference>
<evidence type="ECO:0000256" key="2">
    <source>
        <dbReference type="ARBA" id="ARBA00005947"/>
    </source>
</evidence>
<gene>
    <name evidence="6" type="ORF">GCM10022261_22360</name>
</gene>
<dbReference type="PRINTS" id="PR01272">
    <property type="entry name" value="ACUCPROTEIN"/>
</dbReference>